<feature type="domain" description="N-acetyltransferase" evidence="1">
    <location>
        <begin position="4"/>
        <end position="143"/>
    </location>
</feature>
<organism evidence="2 3">
    <name type="scientific">Halobacterium bonnevillei</name>
    <dbReference type="NCBI Taxonomy" id="2692200"/>
    <lineage>
        <taxon>Archaea</taxon>
        <taxon>Methanobacteriati</taxon>
        <taxon>Methanobacteriota</taxon>
        <taxon>Stenosarchaea group</taxon>
        <taxon>Halobacteria</taxon>
        <taxon>Halobacteriales</taxon>
        <taxon>Halobacteriaceae</taxon>
        <taxon>Halobacterium</taxon>
    </lineage>
</organism>
<dbReference type="AlphaFoldDB" id="A0A6B0SPK1"/>
<dbReference type="InterPro" id="IPR016181">
    <property type="entry name" value="Acyl_CoA_acyltransferase"/>
</dbReference>
<dbReference type="PROSITE" id="PS51186">
    <property type="entry name" value="GNAT"/>
    <property type="match status" value="1"/>
</dbReference>
<dbReference type="OrthoDB" id="11996at2157"/>
<dbReference type="SUPFAM" id="SSF55729">
    <property type="entry name" value="Acyl-CoA N-acyltransferases (Nat)"/>
    <property type="match status" value="1"/>
</dbReference>
<dbReference type="Gene3D" id="3.40.630.30">
    <property type="match status" value="1"/>
</dbReference>
<dbReference type="InterPro" id="IPR000182">
    <property type="entry name" value="GNAT_dom"/>
</dbReference>
<dbReference type="Pfam" id="PF00583">
    <property type="entry name" value="Acetyltransf_1"/>
    <property type="match status" value="1"/>
</dbReference>
<dbReference type="EMBL" id="WUUU01000072">
    <property type="protein sequence ID" value="MXR20932.1"/>
    <property type="molecule type" value="Genomic_DNA"/>
</dbReference>
<evidence type="ECO:0000259" key="1">
    <source>
        <dbReference type="PROSITE" id="PS51186"/>
    </source>
</evidence>
<dbReference type="InterPro" id="IPR039143">
    <property type="entry name" value="GNPNAT1-like"/>
</dbReference>
<dbReference type="PANTHER" id="PTHR13355">
    <property type="entry name" value="GLUCOSAMINE 6-PHOSPHATE N-ACETYLTRANSFERASE"/>
    <property type="match status" value="1"/>
</dbReference>
<name>A0A6B0SPK1_9EURY</name>
<protein>
    <submittedName>
        <fullName evidence="2">GNAT family N-acetyltransferase</fullName>
    </submittedName>
</protein>
<comment type="caution">
    <text evidence="2">The sequence shown here is derived from an EMBL/GenBank/DDBJ whole genome shotgun (WGS) entry which is preliminary data.</text>
</comment>
<dbReference type="GO" id="GO:0004343">
    <property type="term" value="F:glucosamine 6-phosphate N-acetyltransferase activity"/>
    <property type="evidence" value="ECO:0007669"/>
    <property type="project" value="TreeGrafter"/>
</dbReference>
<accession>A0A6B0SPK1</accession>
<dbReference type="RefSeq" id="WP_159526444.1">
    <property type="nucleotide sequence ID" value="NZ_WUUU01000072.1"/>
</dbReference>
<reference evidence="2 3" key="1">
    <citation type="submission" date="2019-12" db="EMBL/GenBank/DDBJ databases">
        <title>Isolation and characterization of three novel carbon monoxide-oxidizing members of Halobacteria from salione crusts and soils.</title>
        <authorList>
            <person name="Myers M.R."/>
            <person name="King G.M."/>
        </authorList>
    </citation>
    <scope>NUCLEOTIDE SEQUENCE [LARGE SCALE GENOMIC DNA]</scope>
    <source>
        <strain evidence="2 3">PCN9</strain>
    </source>
</reference>
<dbReference type="PANTHER" id="PTHR13355:SF11">
    <property type="entry name" value="GLUCOSAMINE 6-PHOSPHATE N-ACETYLTRANSFERASE"/>
    <property type="match status" value="1"/>
</dbReference>
<sequence length="143" mass="16975">MAASEVRELSTTPQFRNAYPVLSQLRDHLTEETFLEQLDVMREDGYRLFALFDEGDVVAVVGLVVRRNFFCDRHVFVEDLVTDEQHRGEGYGSRLLEYVHEFAREQSCSYVELESGLWREEAHDFYENRGYEKLCYSFRREVE</sequence>
<evidence type="ECO:0000313" key="2">
    <source>
        <dbReference type="EMBL" id="MXR20932.1"/>
    </source>
</evidence>
<gene>
    <name evidence="2" type="ORF">GRX66_10065</name>
</gene>
<keyword evidence="3" id="KW-1185">Reference proteome</keyword>
<evidence type="ECO:0000313" key="3">
    <source>
        <dbReference type="Proteomes" id="UP000471521"/>
    </source>
</evidence>
<dbReference type="CDD" id="cd04301">
    <property type="entry name" value="NAT_SF"/>
    <property type="match status" value="1"/>
</dbReference>
<proteinExistence type="predicted"/>
<dbReference type="Proteomes" id="UP000471521">
    <property type="component" value="Unassembled WGS sequence"/>
</dbReference>
<keyword evidence="2" id="KW-0808">Transferase</keyword>